<dbReference type="AlphaFoldDB" id="A0A2M4DR19"/>
<name>A0A2M4DR19_ANODA</name>
<feature type="chain" id="PRO_5014831233" evidence="1">
    <location>
        <begin position="24"/>
        <end position="95"/>
    </location>
</feature>
<accession>A0A2M4DR19</accession>
<evidence type="ECO:0000256" key="1">
    <source>
        <dbReference type="SAM" id="SignalP"/>
    </source>
</evidence>
<reference evidence="2" key="1">
    <citation type="submission" date="2018-01" db="EMBL/GenBank/DDBJ databases">
        <title>An insight into the sialome of Amazonian anophelines.</title>
        <authorList>
            <person name="Ribeiro J.M."/>
            <person name="Scarpassa V."/>
            <person name="Calvo E."/>
        </authorList>
    </citation>
    <scope>NUCLEOTIDE SEQUENCE</scope>
</reference>
<protein>
    <submittedName>
        <fullName evidence="2">Putative secreted protein</fullName>
    </submittedName>
</protein>
<proteinExistence type="predicted"/>
<evidence type="ECO:0000313" key="2">
    <source>
        <dbReference type="EMBL" id="MBW79971.1"/>
    </source>
</evidence>
<organism evidence="2">
    <name type="scientific">Anopheles darlingi</name>
    <name type="common">Mosquito</name>
    <dbReference type="NCBI Taxonomy" id="43151"/>
    <lineage>
        <taxon>Eukaryota</taxon>
        <taxon>Metazoa</taxon>
        <taxon>Ecdysozoa</taxon>
        <taxon>Arthropoda</taxon>
        <taxon>Hexapoda</taxon>
        <taxon>Insecta</taxon>
        <taxon>Pterygota</taxon>
        <taxon>Neoptera</taxon>
        <taxon>Endopterygota</taxon>
        <taxon>Diptera</taxon>
        <taxon>Nematocera</taxon>
        <taxon>Culicoidea</taxon>
        <taxon>Culicidae</taxon>
        <taxon>Anophelinae</taxon>
        <taxon>Anopheles</taxon>
    </lineage>
</organism>
<feature type="signal peptide" evidence="1">
    <location>
        <begin position="1"/>
        <end position="23"/>
    </location>
</feature>
<dbReference type="EMBL" id="GGFL01015793">
    <property type="protein sequence ID" value="MBW79971.1"/>
    <property type="molecule type" value="Transcribed_RNA"/>
</dbReference>
<sequence>MPRLLQHGVWSMLLARHANVILAQGAQTIRSGTSVKSALTGSHILSRQVRCVMPFFMQHPRTSGSTGTTATLVCLVAAPPSSVSARIRVLGRLEP</sequence>
<keyword evidence="1" id="KW-0732">Signal</keyword>